<dbReference type="PANTHER" id="PTHR10441">
    <property type="entry name" value="CD8 ALPHA CHAIN"/>
    <property type="match status" value="1"/>
</dbReference>
<keyword evidence="10" id="KW-1015">Disulfide bond</keyword>
<evidence type="ECO:0000256" key="13">
    <source>
        <dbReference type="ARBA" id="ARBA00023319"/>
    </source>
</evidence>
<dbReference type="Pfam" id="PF07686">
    <property type="entry name" value="V-set"/>
    <property type="match status" value="1"/>
</dbReference>
<evidence type="ECO:0000256" key="9">
    <source>
        <dbReference type="ARBA" id="ARBA00023139"/>
    </source>
</evidence>
<dbReference type="InterPro" id="IPR015468">
    <property type="entry name" value="CD8_asu"/>
</dbReference>
<evidence type="ECO:0000256" key="5">
    <source>
        <dbReference type="ARBA" id="ARBA00022859"/>
    </source>
</evidence>
<keyword evidence="6 14" id="KW-1133">Transmembrane helix</keyword>
<keyword evidence="2" id="KW-1003">Cell membrane</keyword>
<sequence length="224" mass="25229">MEQKWIRILVILVFYQKLTSGVEEKRVKENGEVDISCSPDCTGLVHWFRALDNSKMEYIATSNPKLGSTVKIIKKNISDKKINEKIIVLKSFNKDEDSGVYTCVCIKSNELNFGQITRLLEDKPSPAVTVKPTTTTTTSLQLSTTTRACACNNKNRGQAESIFDLNCSPVILGPLAGACGLILLLLILTILYCNQIRTRRCPHHYKRRPRNMAPGKQMMTNRHI</sequence>
<keyword evidence="3 14" id="KW-0812">Transmembrane</keyword>
<evidence type="ECO:0000256" key="10">
    <source>
        <dbReference type="ARBA" id="ARBA00023157"/>
    </source>
</evidence>
<keyword evidence="4 15" id="KW-0732">Signal</keyword>
<dbReference type="PANTHER" id="PTHR10441:SF2">
    <property type="entry name" value="T-CELL SURFACE GLYCOPROTEIN CD8 ALPHA CHAIN"/>
    <property type="match status" value="1"/>
</dbReference>
<comment type="subcellular location">
    <subcellularLocation>
        <location evidence="1">Cell membrane</location>
        <topology evidence="1">Single-pass type I membrane protein</topology>
    </subcellularLocation>
</comment>
<dbReference type="Gene3D" id="2.60.40.10">
    <property type="entry name" value="Immunoglobulins"/>
    <property type="match status" value="1"/>
</dbReference>
<accession>A0AA88NQD8</accession>
<dbReference type="AlphaFoldDB" id="A0AA88NQD8"/>
<dbReference type="InterPro" id="IPR013783">
    <property type="entry name" value="Ig-like_fold"/>
</dbReference>
<keyword evidence="8 14" id="KW-0472">Membrane</keyword>
<proteinExistence type="predicted"/>
<evidence type="ECO:0000256" key="3">
    <source>
        <dbReference type="ARBA" id="ARBA00022692"/>
    </source>
</evidence>
<keyword evidence="9" id="KW-0564">Palmitate</keyword>
<keyword evidence="5" id="KW-0391">Immunity</keyword>
<feature type="signal peptide" evidence="15">
    <location>
        <begin position="1"/>
        <end position="21"/>
    </location>
</feature>
<evidence type="ECO:0000256" key="12">
    <source>
        <dbReference type="ARBA" id="ARBA00023288"/>
    </source>
</evidence>
<name>A0AA88NQD8_CHASR</name>
<evidence type="ECO:0000256" key="15">
    <source>
        <dbReference type="SAM" id="SignalP"/>
    </source>
</evidence>
<dbReference type="Proteomes" id="UP001187415">
    <property type="component" value="Unassembled WGS sequence"/>
</dbReference>
<evidence type="ECO:0000256" key="4">
    <source>
        <dbReference type="ARBA" id="ARBA00022729"/>
    </source>
</evidence>
<evidence type="ECO:0000256" key="11">
    <source>
        <dbReference type="ARBA" id="ARBA00023180"/>
    </source>
</evidence>
<dbReference type="InterPro" id="IPR036179">
    <property type="entry name" value="Ig-like_dom_sf"/>
</dbReference>
<feature type="chain" id="PRO_5041726180" description="Immunoglobulin V-set domain-containing protein" evidence="15">
    <location>
        <begin position="22"/>
        <end position="224"/>
    </location>
</feature>
<evidence type="ECO:0000313" key="17">
    <source>
        <dbReference type="EMBL" id="KAK2862424.1"/>
    </source>
</evidence>
<dbReference type="EMBL" id="JAUPFM010000001">
    <property type="protein sequence ID" value="KAK2862424.1"/>
    <property type="molecule type" value="Genomic_DNA"/>
</dbReference>
<dbReference type="GO" id="GO:0002250">
    <property type="term" value="P:adaptive immune response"/>
    <property type="evidence" value="ECO:0007669"/>
    <property type="project" value="UniProtKB-KW"/>
</dbReference>
<gene>
    <name evidence="17" type="ORF">Q5P01_001957</name>
</gene>
<evidence type="ECO:0000256" key="1">
    <source>
        <dbReference type="ARBA" id="ARBA00004251"/>
    </source>
</evidence>
<evidence type="ECO:0000313" key="18">
    <source>
        <dbReference type="Proteomes" id="UP001187415"/>
    </source>
</evidence>
<feature type="domain" description="Immunoglobulin V-set" evidence="16">
    <location>
        <begin position="26"/>
        <end position="119"/>
    </location>
</feature>
<dbReference type="InterPro" id="IPR013106">
    <property type="entry name" value="Ig_V-set"/>
</dbReference>
<dbReference type="SUPFAM" id="SSF48726">
    <property type="entry name" value="Immunoglobulin"/>
    <property type="match status" value="1"/>
</dbReference>
<keyword evidence="13" id="KW-0393">Immunoglobulin domain</keyword>
<evidence type="ECO:0000256" key="14">
    <source>
        <dbReference type="SAM" id="Phobius"/>
    </source>
</evidence>
<keyword evidence="11" id="KW-0325">Glycoprotein</keyword>
<protein>
    <recommendedName>
        <fullName evidence="16">Immunoglobulin V-set domain-containing protein</fullName>
    </recommendedName>
</protein>
<reference evidence="17" key="1">
    <citation type="submission" date="2023-07" db="EMBL/GenBank/DDBJ databases">
        <title>Chromosome-level Genome Assembly of Striped Snakehead (Channa striata).</title>
        <authorList>
            <person name="Liu H."/>
        </authorList>
    </citation>
    <scope>NUCLEOTIDE SEQUENCE</scope>
    <source>
        <strain evidence="17">Gz</strain>
        <tissue evidence="17">Muscle</tissue>
    </source>
</reference>
<evidence type="ECO:0000256" key="2">
    <source>
        <dbReference type="ARBA" id="ARBA00022475"/>
    </source>
</evidence>
<evidence type="ECO:0000256" key="8">
    <source>
        <dbReference type="ARBA" id="ARBA00023136"/>
    </source>
</evidence>
<feature type="transmembrane region" description="Helical" evidence="14">
    <location>
        <begin position="171"/>
        <end position="193"/>
    </location>
</feature>
<comment type="caution">
    <text evidence="17">The sequence shown here is derived from an EMBL/GenBank/DDBJ whole genome shotgun (WGS) entry which is preliminary data.</text>
</comment>
<organism evidence="17 18">
    <name type="scientific">Channa striata</name>
    <name type="common">Snakehead murrel</name>
    <name type="synonym">Ophicephalus striatus</name>
    <dbReference type="NCBI Taxonomy" id="64152"/>
    <lineage>
        <taxon>Eukaryota</taxon>
        <taxon>Metazoa</taxon>
        <taxon>Chordata</taxon>
        <taxon>Craniata</taxon>
        <taxon>Vertebrata</taxon>
        <taxon>Euteleostomi</taxon>
        <taxon>Actinopterygii</taxon>
        <taxon>Neopterygii</taxon>
        <taxon>Teleostei</taxon>
        <taxon>Neoteleostei</taxon>
        <taxon>Acanthomorphata</taxon>
        <taxon>Anabantaria</taxon>
        <taxon>Anabantiformes</taxon>
        <taxon>Channoidei</taxon>
        <taxon>Channidae</taxon>
        <taxon>Channa</taxon>
    </lineage>
</organism>
<evidence type="ECO:0000256" key="6">
    <source>
        <dbReference type="ARBA" id="ARBA00022989"/>
    </source>
</evidence>
<keyword evidence="18" id="KW-1185">Reference proteome</keyword>
<evidence type="ECO:0000256" key="7">
    <source>
        <dbReference type="ARBA" id="ARBA00023130"/>
    </source>
</evidence>
<keyword evidence="7" id="KW-1064">Adaptive immunity</keyword>
<evidence type="ECO:0000259" key="16">
    <source>
        <dbReference type="Pfam" id="PF07686"/>
    </source>
</evidence>
<dbReference type="GO" id="GO:0005886">
    <property type="term" value="C:plasma membrane"/>
    <property type="evidence" value="ECO:0007669"/>
    <property type="project" value="UniProtKB-SubCell"/>
</dbReference>
<keyword evidence="12" id="KW-0449">Lipoprotein</keyword>